<gene>
    <name evidence="2" type="ORF">ACFPIH_24495</name>
</gene>
<evidence type="ECO:0000259" key="1">
    <source>
        <dbReference type="Pfam" id="PF00535"/>
    </source>
</evidence>
<dbReference type="GO" id="GO:0016757">
    <property type="term" value="F:glycosyltransferase activity"/>
    <property type="evidence" value="ECO:0007669"/>
    <property type="project" value="UniProtKB-KW"/>
</dbReference>
<dbReference type="SUPFAM" id="SSF53448">
    <property type="entry name" value="Nucleotide-diphospho-sugar transferases"/>
    <property type="match status" value="1"/>
</dbReference>
<protein>
    <submittedName>
        <fullName evidence="2">Glycosyltransferase</fullName>
        <ecNumber evidence="2">2.4.-.-</ecNumber>
    </submittedName>
</protein>
<dbReference type="EMBL" id="JBHSFK010000016">
    <property type="protein sequence ID" value="MFC4502634.1"/>
    <property type="molecule type" value="Genomic_DNA"/>
</dbReference>
<keyword evidence="3" id="KW-1185">Reference proteome</keyword>
<proteinExistence type="predicted"/>
<sequence>MSAGRPGHPDDRVRVEIADDVVGVGAAGRRACEPARGEILAELDHDDLPAKDCLAELGTACDAPPEAVFVHSDTAQITEDAERDDSRFNGGANLMKRR</sequence>
<dbReference type="Gene3D" id="3.90.550.10">
    <property type="entry name" value="Spore Coat Polysaccharide Biosynthesis Protein SpsA, Chain A"/>
    <property type="match status" value="1"/>
</dbReference>
<keyword evidence="2" id="KW-0808">Transferase</keyword>
<name>A0ABV9ARS8_9ACTN</name>
<accession>A0ABV9ARS8</accession>
<dbReference type="EC" id="2.4.-.-" evidence="2"/>
<dbReference type="RefSeq" id="WP_381168811.1">
    <property type="nucleotide sequence ID" value="NZ_JBHSFK010000016.1"/>
</dbReference>
<dbReference type="InterPro" id="IPR001173">
    <property type="entry name" value="Glyco_trans_2-like"/>
</dbReference>
<comment type="caution">
    <text evidence="2">The sequence shown here is derived from an EMBL/GenBank/DDBJ whole genome shotgun (WGS) entry which is preliminary data.</text>
</comment>
<dbReference type="Pfam" id="PF00535">
    <property type="entry name" value="Glycos_transf_2"/>
    <property type="match status" value="1"/>
</dbReference>
<dbReference type="InterPro" id="IPR029044">
    <property type="entry name" value="Nucleotide-diphossugar_trans"/>
</dbReference>
<organism evidence="2 3">
    <name type="scientific">Streptomyces vulcanius</name>
    <dbReference type="NCBI Taxonomy" id="1441876"/>
    <lineage>
        <taxon>Bacteria</taxon>
        <taxon>Bacillati</taxon>
        <taxon>Actinomycetota</taxon>
        <taxon>Actinomycetes</taxon>
        <taxon>Kitasatosporales</taxon>
        <taxon>Streptomycetaceae</taxon>
        <taxon>Streptomyces</taxon>
    </lineage>
</organism>
<feature type="domain" description="Glycosyltransferase 2-like" evidence="1">
    <location>
        <begin position="10"/>
        <end position="83"/>
    </location>
</feature>
<evidence type="ECO:0000313" key="3">
    <source>
        <dbReference type="Proteomes" id="UP001595839"/>
    </source>
</evidence>
<dbReference type="Proteomes" id="UP001595839">
    <property type="component" value="Unassembled WGS sequence"/>
</dbReference>
<reference evidence="3" key="1">
    <citation type="journal article" date="2019" name="Int. J. Syst. Evol. Microbiol.">
        <title>The Global Catalogue of Microorganisms (GCM) 10K type strain sequencing project: providing services to taxonomists for standard genome sequencing and annotation.</title>
        <authorList>
            <consortium name="The Broad Institute Genomics Platform"/>
            <consortium name="The Broad Institute Genome Sequencing Center for Infectious Disease"/>
            <person name="Wu L."/>
            <person name="Ma J."/>
        </authorList>
    </citation>
    <scope>NUCLEOTIDE SEQUENCE [LARGE SCALE GENOMIC DNA]</scope>
    <source>
        <strain evidence="3">CGMCC 4.7177</strain>
    </source>
</reference>
<evidence type="ECO:0000313" key="2">
    <source>
        <dbReference type="EMBL" id="MFC4502634.1"/>
    </source>
</evidence>
<keyword evidence="2" id="KW-0328">Glycosyltransferase</keyword>